<dbReference type="EMBL" id="AP012338">
    <property type="protein sequence ID" value="BAM02431.1"/>
    <property type="molecule type" value="Genomic_DNA"/>
</dbReference>
<evidence type="ECO:0000256" key="1">
    <source>
        <dbReference type="SAM" id="Phobius"/>
    </source>
</evidence>
<protein>
    <submittedName>
        <fullName evidence="3">Hypothetical membrane protein</fullName>
    </submittedName>
</protein>
<gene>
    <name evidence="3" type="ordered locus">PSMK_02720</name>
</gene>
<dbReference type="InterPro" id="IPR012429">
    <property type="entry name" value="HGSNAT_cat"/>
</dbReference>
<keyword evidence="1" id="KW-0812">Transmembrane</keyword>
<dbReference type="HOGENOM" id="CLU_631424_0_0_0"/>
<reference evidence="3 4" key="1">
    <citation type="submission" date="2012-02" db="EMBL/GenBank/DDBJ databases">
        <title>Complete genome sequence of Phycisphaera mikurensis NBRC 102666.</title>
        <authorList>
            <person name="Ankai A."/>
            <person name="Hosoyama A."/>
            <person name="Terui Y."/>
            <person name="Sekine M."/>
            <person name="Fukai R."/>
            <person name="Kato Y."/>
            <person name="Nakamura S."/>
            <person name="Yamada-Narita S."/>
            <person name="Kawakoshi A."/>
            <person name="Fukunaga Y."/>
            <person name="Yamazaki S."/>
            <person name="Fujita N."/>
        </authorList>
    </citation>
    <scope>NUCLEOTIDE SEQUENCE [LARGE SCALE GENOMIC DNA]</scope>
    <source>
        <strain evidence="4">NBRC 102666 / KCTC 22515 / FYK2301M01</strain>
    </source>
</reference>
<accession>I0IAZ3</accession>
<feature type="transmembrane region" description="Helical" evidence="1">
    <location>
        <begin position="131"/>
        <end position="150"/>
    </location>
</feature>
<keyword evidence="1" id="KW-0472">Membrane</keyword>
<feature type="transmembrane region" description="Helical" evidence="1">
    <location>
        <begin position="248"/>
        <end position="267"/>
    </location>
</feature>
<keyword evidence="1" id="KW-1133">Transmembrane helix</keyword>
<feature type="transmembrane region" description="Helical" evidence="1">
    <location>
        <begin position="329"/>
        <end position="354"/>
    </location>
</feature>
<name>I0IAZ3_PHYMF</name>
<organism evidence="3 4">
    <name type="scientific">Phycisphaera mikurensis (strain NBRC 102666 / KCTC 22515 / FYK2301M01)</name>
    <dbReference type="NCBI Taxonomy" id="1142394"/>
    <lineage>
        <taxon>Bacteria</taxon>
        <taxon>Pseudomonadati</taxon>
        <taxon>Planctomycetota</taxon>
        <taxon>Phycisphaerae</taxon>
        <taxon>Phycisphaerales</taxon>
        <taxon>Phycisphaeraceae</taxon>
        <taxon>Phycisphaera</taxon>
    </lineage>
</organism>
<feature type="transmembrane region" description="Helical" evidence="1">
    <location>
        <begin position="105"/>
        <end position="124"/>
    </location>
</feature>
<feature type="transmembrane region" description="Helical" evidence="1">
    <location>
        <begin position="185"/>
        <end position="206"/>
    </location>
</feature>
<dbReference type="RefSeq" id="WP_014435651.1">
    <property type="nucleotide sequence ID" value="NC_017080.1"/>
</dbReference>
<keyword evidence="4" id="KW-1185">Reference proteome</keyword>
<dbReference type="STRING" id="1142394.PSMK_02720"/>
<dbReference type="Proteomes" id="UP000007881">
    <property type="component" value="Chromosome"/>
</dbReference>
<proteinExistence type="predicted"/>
<evidence type="ECO:0000313" key="4">
    <source>
        <dbReference type="Proteomes" id="UP000007881"/>
    </source>
</evidence>
<evidence type="ECO:0000259" key="2">
    <source>
        <dbReference type="Pfam" id="PF07786"/>
    </source>
</evidence>
<feature type="transmembrane region" description="Helical" evidence="1">
    <location>
        <begin position="366"/>
        <end position="387"/>
    </location>
</feature>
<dbReference type="AlphaFoldDB" id="I0IAZ3"/>
<feature type="transmembrane region" description="Helical" evidence="1">
    <location>
        <begin position="213"/>
        <end position="236"/>
    </location>
</feature>
<feature type="domain" description="Heparan-alpha-glucosaminide N-acetyltransferase catalytic" evidence="2">
    <location>
        <begin position="4"/>
        <end position="202"/>
    </location>
</feature>
<feature type="transmembrane region" description="Helical" evidence="1">
    <location>
        <begin position="49"/>
        <end position="71"/>
    </location>
</feature>
<dbReference type="KEGG" id="phm:PSMK_02720"/>
<dbReference type="Pfam" id="PF07786">
    <property type="entry name" value="HGSNAT_cat"/>
    <property type="match status" value="1"/>
</dbReference>
<sequence length="434" mass="43640">MMWPELDLLRGLAGLAMVVNHTAVGLVPAAATGLIALPDAPLTMTPVQWASFLGSFAPMIFFFITGVGYGLQARAGGVGRKPGLWSKAAVLVFADAMLWRVGGLWIGLDFFGFIALSMVLLGSLNRLDRRHAIVAVAALLAAVSVARYAAVPLAGRVLGPEAVGLVAQLTGHRAVSGISFPPMPWLGYPLAGFLVGAAATASAGFIDRRRVAVAAALLAAGAACLAAAAWFAAHGYPLHRWGRLAPSSYAAGFAVLAALLALCLLVFPPRLGGAAGADGAAGSADRGPRPGFGLAVRGLSLRGVAAFAVVPLHFLAIDLAELAGVATATAAGVFLACGIVAAFALGAAPLVMAAAERVRAHPRADAAWFVALAAAAAALAAIGLPALRGPAGSAVASLGQLALCLLLALPLPRLAQAREPSDSVPARDAAPAAR</sequence>
<feature type="transmembrane region" description="Helical" evidence="1">
    <location>
        <begin position="12"/>
        <end position="37"/>
    </location>
</feature>
<evidence type="ECO:0000313" key="3">
    <source>
        <dbReference type="EMBL" id="BAM02431.1"/>
    </source>
</evidence>
<feature type="transmembrane region" description="Helical" evidence="1">
    <location>
        <begin position="299"/>
        <end position="317"/>
    </location>
</feature>